<evidence type="ECO:0000313" key="3">
    <source>
        <dbReference type="EMBL" id="KAK2976195.1"/>
    </source>
</evidence>
<keyword evidence="2" id="KW-0812">Transmembrane</keyword>
<evidence type="ECO:0000256" key="1">
    <source>
        <dbReference type="SAM" id="MobiDB-lite"/>
    </source>
</evidence>
<feature type="compositionally biased region" description="Low complexity" evidence="1">
    <location>
        <begin position="38"/>
        <end position="56"/>
    </location>
</feature>
<evidence type="ECO:0000313" key="4">
    <source>
        <dbReference type="Proteomes" id="UP001187471"/>
    </source>
</evidence>
<dbReference type="Proteomes" id="UP001187471">
    <property type="component" value="Unassembled WGS sequence"/>
</dbReference>
<protein>
    <submittedName>
        <fullName evidence="3">Uncharacterized protein</fullName>
    </submittedName>
</protein>
<reference evidence="3" key="1">
    <citation type="submission" date="2022-12" db="EMBL/GenBank/DDBJ databases">
        <title>Draft genome assemblies for two species of Escallonia (Escalloniales).</title>
        <authorList>
            <person name="Chanderbali A."/>
            <person name="Dervinis C."/>
            <person name="Anghel I."/>
            <person name="Soltis D."/>
            <person name="Soltis P."/>
            <person name="Zapata F."/>
        </authorList>
    </citation>
    <scope>NUCLEOTIDE SEQUENCE</scope>
    <source>
        <strain evidence="3">UCBG92.1500</strain>
        <tissue evidence="3">Leaf</tissue>
    </source>
</reference>
<feature type="transmembrane region" description="Helical" evidence="2">
    <location>
        <begin position="456"/>
        <end position="475"/>
    </location>
</feature>
<keyword evidence="2" id="KW-0472">Membrane</keyword>
<keyword evidence="2" id="KW-1133">Transmembrane helix</keyword>
<name>A0AA88RL67_9ASTE</name>
<evidence type="ECO:0000256" key="2">
    <source>
        <dbReference type="SAM" id="Phobius"/>
    </source>
</evidence>
<dbReference type="PANTHER" id="PTHR35482:SF1">
    <property type="entry name" value="CYTOCHROME C OXIDASE SUBUNIT"/>
    <property type="match status" value="1"/>
</dbReference>
<dbReference type="AlphaFoldDB" id="A0AA88RL67"/>
<comment type="caution">
    <text evidence="3">The sequence shown here is derived from an EMBL/GenBank/DDBJ whole genome shotgun (WGS) entry which is preliminary data.</text>
</comment>
<organism evidence="3 4">
    <name type="scientific">Escallonia rubra</name>
    <dbReference type="NCBI Taxonomy" id="112253"/>
    <lineage>
        <taxon>Eukaryota</taxon>
        <taxon>Viridiplantae</taxon>
        <taxon>Streptophyta</taxon>
        <taxon>Embryophyta</taxon>
        <taxon>Tracheophyta</taxon>
        <taxon>Spermatophyta</taxon>
        <taxon>Magnoliopsida</taxon>
        <taxon>eudicotyledons</taxon>
        <taxon>Gunneridae</taxon>
        <taxon>Pentapetalae</taxon>
        <taxon>asterids</taxon>
        <taxon>campanulids</taxon>
        <taxon>Escalloniales</taxon>
        <taxon>Escalloniaceae</taxon>
        <taxon>Escallonia</taxon>
    </lineage>
</organism>
<feature type="region of interest" description="Disordered" evidence="1">
    <location>
        <begin position="35"/>
        <end position="57"/>
    </location>
</feature>
<dbReference type="PANTHER" id="PTHR35482">
    <property type="entry name" value="CYTOCHROME C OXIDASE SUBUNIT"/>
    <property type="match status" value="1"/>
</dbReference>
<sequence>MAYVPPSSLSCALNPFKPGLSSSKPNLRNCTVKTLKLSSSSNPSSDESSSSTSQNSLDHVKASFAEAKAYKKLTASNPTPKIVDKLENKNDGSVTDVKFGGKKDIPSGVKLAMEKAKDSLYVHLFLGLDGGERGTFGRRSIEKNVSKKEGPTISSIDFMGLNFSDKKQGRELPAGLVPVSDPFPEGDLPEVEIIVGDASKFKDAAASKPNTAREDDSDLYKPKVSTWGVFPRPVDISKAYGGGRTIQPGHVLETEKDKAAKEKRTRQLIAAYKSQIGLNIDPQLKAECQNDGDSLMDLGKLKEALPFYEKVMDKLPFKEAWKILQTSHGENGESEEVNLGLLRKRLKGKHGEFPWSELHGLAALQWSICQDSLSRSDEARVMYEKLQSHPNVRVSKKARQFVFGFQAMEMMKVRSSSLSSTSMGYQNFFEAFLKNNGNYILKEAEVDESKGALSQALPYIAFLVSPIFIVLFIAVQKGI</sequence>
<accession>A0AA88RL67</accession>
<dbReference type="EMBL" id="JAVXUO010002105">
    <property type="protein sequence ID" value="KAK2976195.1"/>
    <property type="molecule type" value="Genomic_DNA"/>
</dbReference>
<gene>
    <name evidence="3" type="ORF">RJ640_027486</name>
</gene>
<proteinExistence type="predicted"/>
<keyword evidence="4" id="KW-1185">Reference proteome</keyword>